<dbReference type="EMBL" id="LFMY01000004">
    <property type="protein sequence ID" value="OKL60820.1"/>
    <property type="molecule type" value="Genomic_DNA"/>
</dbReference>
<dbReference type="InterPro" id="IPR002938">
    <property type="entry name" value="FAD-bd"/>
</dbReference>
<evidence type="ECO:0000256" key="2">
    <source>
        <dbReference type="ARBA" id="ARBA00022630"/>
    </source>
</evidence>
<dbReference type="GO" id="GO:0071949">
    <property type="term" value="F:FAD binding"/>
    <property type="evidence" value="ECO:0007669"/>
    <property type="project" value="InterPro"/>
</dbReference>
<protein>
    <recommendedName>
        <fullName evidence="6">FAD-binding domain-containing protein</fullName>
    </recommendedName>
</protein>
<dbReference type="STRING" id="1441469.A0A225AIW6"/>
<feature type="transmembrane region" description="Helical" evidence="5">
    <location>
        <begin position="528"/>
        <end position="550"/>
    </location>
</feature>
<keyword evidence="3" id="KW-0274">FAD</keyword>
<dbReference type="PANTHER" id="PTHR47356">
    <property type="entry name" value="FAD-DEPENDENT MONOOXYGENASE ASQG-RELATED"/>
    <property type="match status" value="1"/>
</dbReference>
<keyword evidence="2" id="KW-0285">Flavoprotein</keyword>
<dbReference type="RefSeq" id="XP_020120941.1">
    <property type="nucleotide sequence ID" value="XM_020265712.1"/>
</dbReference>
<dbReference type="AlphaFoldDB" id="A0A225AIW6"/>
<evidence type="ECO:0000259" key="6">
    <source>
        <dbReference type="Pfam" id="PF01494"/>
    </source>
</evidence>
<evidence type="ECO:0000256" key="3">
    <source>
        <dbReference type="ARBA" id="ARBA00022827"/>
    </source>
</evidence>
<accession>A0A225AIW6</accession>
<keyword evidence="4" id="KW-0560">Oxidoreductase</keyword>
<dbReference type="GO" id="GO:0004497">
    <property type="term" value="F:monooxygenase activity"/>
    <property type="evidence" value="ECO:0007669"/>
    <property type="project" value="InterPro"/>
</dbReference>
<dbReference type="OrthoDB" id="10029326at2759"/>
<feature type="transmembrane region" description="Helical" evidence="5">
    <location>
        <begin position="12"/>
        <end position="32"/>
    </location>
</feature>
<dbReference type="GeneID" id="31003169"/>
<comment type="caution">
    <text evidence="7">The sequence shown here is derived from an EMBL/GenBank/DDBJ whole genome shotgun (WGS) entry which is preliminary data.</text>
</comment>
<dbReference type="InterPro" id="IPR050562">
    <property type="entry name" value="FAD_mOase_fung"/>
</dbReference>
<evidence type="ECO:0000313" key="7">
    <source>
        <dbReference type="EMBL" id="OKL60820.1"/>
    </source>
</evidence>
<feature type="transmembrane region" description="Helical" evidence="5">
    <location>
        <begin position="690"/>
        <end position="716"/>
    </location>
</feature>
<keyword evidence="5" id="KW-0812">Transmembrane</keyword>
<keyword evidence="5" id="KW-0472">Membrane</keyword>
<organism evidence="7 8">
    <name type="scientific">Talaromyces atroroseus</name>
    <dbReference type="NCBI Taxonomy" id="1441469"/>
    <lineage>
        <taxon>Eukaryota</taxon>
        <taxon>Fungi</taxon>
        <taxon>Dikarya</taxon>
        <taxon>Ascomycota</taxon>
        <taxon>Pezizomycotina</taxon>
        <taxon>Eurotiomycetes</taxon>
        <taxon>Eurotiomycetidae</taxon>
        <taxon>Eurotiales</taxon>
        <taxon>Trichocomaceae</taxon>
        <taxon>Talaromyces</taxon>
        <taxon>Talaromyces sect. Trachyspermi</taxon>
    </lineage>
</organism>
<feature type="transmembrane region" description="Helical" evidence="5">
    <location>
        <begin position="659"/>
        <end position="678"/>
    </location>
</feature>
<feature type="domain" description="FAD-binding" evidence="6">
    <location>
        <begin position="295"/>
        <end position="381"/>
    </location>
</feature>
<dbReference type="PANTHER" id="PTHR47356:SF2">
    <property type="entry name" value="FAD-BINDING DOMAIN-CONTAINING PROTEIN-RELATED"/>
    <property type="match status" value="1"/>
</dbReference>
<dbReference type="Pfam" id="PF01494">
    <property type="entry name" value="FAD_binding_3"/>
    <property type="match status" value="2"/>
</dbReference>
<evidence type="ECO:0000313" key="8">
    <source>
        <dbReference type="Proteomes" id="UP000214365"/>
    </source>
</evidence>
<dbReference type="SUPFAM" id="SSF51905">
    <property type="entry name" value="FAD/NAD(P)-binding domain"/>
    <property type="match status" value="1"/>
</dbReference>
<comment type="similarity">
    <text evidence="1">Belongs to the paxM FAD-dependent monooxygenase family.</text>
</comment>
<feature type="transmembrane region" description="Helical" evidence="5">
    <location>
        <begin position="629"/>
        <end position="652"/>
    </location>
</feature>
<name>A0A225AIW6_TALAT</name>
<proteinExistence type="inferred from homology"/>
<dbReference type="PRINTS" id="PR00420">
    <property type="entry name" value="RNGMNOXGNASE"/>
</dbReference>
<feature type="domain" description="FAD-binding" evidence="6">
    <location>
        <begin position="15"/>
        <end position="180"/>
    </location>
</feature>
<reference evidence="7 8" key="1">
    <citation type="submission" date="2015-06" db="EMBL/GenBank/DDBJ databases">
        <title>Talaromyces atroroseus IBT 11181 draft genome.</title>
        <authorList>
            <person name="Rasmussen K.B."/>
            <person name="Rasmussen S."/>
            <person name="Petersen B."/>
            <person name="Sicheritz-Ponten T."/>
            <person name="Mortensen U.H."/>
            <person name="Thrane U."/>
        </authorList>
    </citation>
    <scope>NUCLEOTIDE SEQUENCE [LARGE SCALE GENOMIC DNA]</scope>
    <source>
        <strain evidence="7 8">IBT 11181</strain>
    </source>
</reference>
<evidence type="ECO:0000256" key="4">
    <source>
        <dbReference type="ARBA" id="ARBA00023002"/>
    </source>
</evidence>
<keyword evidence="5" id="KW-1133">Transmembrane helix</keyword>
<dbReference type="InterPro" id="IPR036188">
    <property type="entry name" value="FAD/NAD-bd_sf"/>
</dbReference>
<dbReference type="Gene3D" id="3.50.50.60">
    <property type="entry name" value="FAD/NAD(P)-binding domain"/>
    <property type="match status" value="1"/>
</dbReference>
<gene>
    <name evidence="7" type="ORF">UA08_03414</name>
</gene>
<sequence>MESPSRKAGRHGAFKVLIAGGSVAGLALALILEAYDIDYLLLEKHSQIAPFLGTTVGINPNGARILDQLGVYGSLDKLGGKQHTNFYYDPEGKLLAVQEPIDDSMRWLFGYDFCFLNRQDLLRALYNAAKHKSKIKTATEIADIVEHESQVKVITRDGSEFQGDILVGADGVHSRVRRELWRIAEETLPECITQHDKNAVQSTYSCMTGISPCPPGLTDRQASRCMNYNRSYVVLTQPGAELCWWLAFFKHDQTLSEGDIPRYTVDDHKDILDKYGSDKVGETTLSQLYKSAHHKVLVPIEEFTLDKWFLGRVVLLGDSCHKVHPIIGQGANQAIESAACLADLLRCLVHGDISRTSDDAAIHAIFSRYHSTRHPRAVSVMNAGRFSQCVDSLDTRWFKLFAFYVGTKTPIQDGFLPSFANLVLPAVSLRGLPQPDHGGNMAYEDQIRINPSPRSKRDTLSFVSIVVLLSSLSFYVGAMLKARSYSSGAYGEPSFYSGAQRIAINSVWIVESYRASAALTPLMSALPFITLATLINNWQITLAIYCILHIRHSSSRDFYYPNPRAINTKCLGDTWRFSHFVFPLVVYIQGTVVQILPTTTKLRAGTEADAARLKIITSFSSAHDIPYLLRYYVIIFLLASVAHLSAAAAALVDGKSAGLGEWVTLAPIALGLSVFTAWDLKRVNIWNGSVIWASVCVLLTLGFVGPGAVLIGLWTWRERRIEEGRRHEN</sequence>
<evidence type="ECO:0000256" key="5">
    <source>
        <dbReference type="SAM" id="Phobius"/>
    </source>
</evidence>
<keyword evidence="8" id="KW-1185">Reference proteome</keyword>
<dbReference type="Proteomes" id="UP000214365">
    <property type="component" value="Unassembled WGS sequence"/>
</dbReference>
<evidence type="ECO:0000256" key="1">
    <source>
        <dbReference type="ARBA" id="ARBA00007992"/>
    </source>
</evidence>